<keyword evidence="3" id="KW-1185">Reference proteome</keyword>
<dbReference type="OrthoDB" id="10691966at2759"/>
<feature type="compositionally biased region" description="Acidic residues" evidence="1">
    <location>
        <begin position="677"/>
        <end position="687"/>
    </location>
</feature>
<protein>
    <submittedName>
        <fullName evidence="2">Uncharacterized protein</fullName>
    </submittedName>
</protein>
<dbReference type="EMBL" id="VIIS01000601">
    <property type="protein sequence ID" value="KAF0307130.1"/>
    <property type="molecule type" value="Genomic_DNA"/>
</dbReference>
<feature type="region of interest" description="Disordered" evidence="1">
    <location>
        <begin position="453"/>
        <end position="474"/>
    </location>
</feature>
<evidence type="ECO:0000313" key="3">
    <source>
        <dbReference type="Proteomes" id="UP000440578"/>
    </source>
</evidence>
<accession>A0A6A4WU21</accession>
<feature type="region of interest" description="Disordered" evidence="1">
    <location>
        <begin position="634"/>
        <end position="762"/>
    </location>
</feature>
<sequence length="762" mass="81041">MLYKIGLKFTGAFSLEPGARRAAAVPRVDAAASAASLQTERLVRVVAGSAGRFRPPLAAAEDYISLLDRLRTLLAAGADRPAAAPAAQDHNLTAAVSLMTACFVEHVPGFELEQAAGARAALSVVSRMETVDIEARNVPAQEPSVATRLSGIMVRIWTNWIAMFNSFVRPTTDVQLHQSTNVRVLSLRDSELRAALLSAVGALRPAELTELRRLCAALAGADSRLQPAVGELRHLMDYLADITDLLLTTGAAGRQAIAAGPSAVIRHMGYALLHSLGCFSAALDGGRTADAWGTPSPPTAPPPPPPAELARCQLLEEANSDPAVLGDLEVLMKDLFDMGLTFFSLFKSDPVFSSLSVGRAAATGPASVSVQMRWLMGAVRGSAGRYQFPLLVLEQHMAPLERLGSLLAAGAGGAPLAEARNDHNLTEAVVALTACFVEHVPGYHLEEILEAKSTDTAPEELPPRPPVRQRASDSGSVTLRAADLVANTWRVWQTLFGAFVRPASLVQLLRERNVRVLSVSRPRLRATVLEAVSALDRLQRAELERVCRQLAGAELRFAAGELRQLMAPLAELSRLRLTKAPRARRQGTAGPAGIVEQMGRALPHSLGCFLAALAGEEVDGGPAAPPAVTEIPATAAPGARPVPGPLPVAPAAAEPPQEPLPSPQETDGADGTQDQELGQDQELEQGEEPEHEHGQEPEQELEDEKQQGQENGHEHGHEPEHEGGDGQHPEHDHDHGHGTDDHDPFLTEQDVDVVDDILAGLG</sequence>
<evidence type="ECO:0000256" key="1">
    <source>
        <dbReference type="SAM" id="MobiDB-lite"/>
    </source>
</evidence>
<organism evidence="2 3">
    <name type="scientific">Amphibalanus amphitrite</name>
    <name type="common">Striped barnacle</name>
    <name type="synonym">Balanus amphitrite</name>
    <dbReference type="NCBI Taxonomy" id="1232801"/>
    <lineage>
        <taxon>Eukaryota</taxon>
        <taxon>Metazoa</taxon>
        <taxon>Ecdysozoa</taxon>
        <taxon>Arthropoda</taxon>
        <taxon>Crustacea</taxon>
        <taxon>Multicrustacea</taxon>
        <taxon>Cirripedia</taxon>
        <taxon>Thoracica</taxon>
        <taxon>Thoracicalcarea</taxon>
        <taxon>Balanomorpha</taxon>
        <taxon>Balanoidea</taxon>
        <taxon>Balanidae</taxon>
        <taxon>Amphibalaninae</taxon>
        <taxon>Amphibalanus</taxon>
    </lineage>
</organism>
<reference evidence="2 3" key="1">
    <citation type="submission" date="2019-07" db="EMBL/GenBank/DDBJ databases">
        <title>Draft genome assembly of a fouling barnacle, Amphibalanus amphitrite (Darwin, 1854): The first reference genome for Thecostraca.</title>
        <authorList>
            <person name="Kim W."/>
        </authorList>
    </citation>
    <scope>NUCLEOTIDE SEQUENCE [LARGE SCALE GENOMIC DNA]</scope>
    <source>
        <strain evidence="2">SNU_AA5</strain>
        <tissue evidence="2">Soma without cirri and trophi</tissue>
    </source>
</reference>
<name>A0A6A4WU21_AMPAM</name>
<evidence type="ECO:0000313" key="2">
    <source>
        <dbReference type="EMBL" id="KAF0307130.1"/>
    </source>
</evidence>
<proteinExistence type="predicted"/>
<comment type="caution">
    <text evidence="2">The sequence shown here is derived from an EMBL/GenBank/DDBJ whole genome shotgun (WGS) entry which is preliminary data.</text>
</comment>
<gene>
    <name evidence="2" type="ORF">FJT64_021477</name>
</gene>
<feature type="compositionally biased region" description="Basic and acidic residues" evidence="1">
    <location>
        <begin position="704"/>
        <end position="745"/>
    </location>
</feature>
<dbReference type="AlphaFoldDB" id="A0A6A4WU21"/>
<dbReference type="Proteomes" id="UP000440578">
    <property type="component" value="Unassembled WGS sequence"/>
</dbReference>